<evidence type="ECO:0000313" key="2">
    <source>
        <dbReference type="Proteomes" id="UP000719766"/>
    </source>
</evidence>
<protein>
    <submittedName>
        <fullName evidence="1">Uncharacterized protein</fullName>
    </submittedName>
</protein>
<dbReference type="AlphaFoldDB" id="A0A9P7AJE7"/>
<name>A0A9P7AJE7_9AGAM</name>
<evidence type="ECO:0000313" key="1">
    <source>
        <dbReference type="EMBL" id="KAG1790719.1"/>
    </source>
</evidence>
<proteinExistence type="predicted"/>
<dbReference type="OrthoDB" id="3437960at2759"/>
<dbReference type="RefSeq" id="XP_041157673.1">
    <property type="nucleotide sequence ID" value="XM_041309667.1"/>
</dbReference>
<dbReference type="Proteomes" id="UP000719766">
    <property type="component" value="Unassembled WGS sequence"/>
</dbReference>
<organism evidence="1 2">
    <name type="scientific">Suillus plorans</name>
    <dbReference type="NCBI Taxonomy" id="116603"/>
    <lineage>
        <taxon>Eukaryota</taxon>
        <taxon>Fungi</taxon>
        <taxon>Dikarya</taxon>
        <taxon>Basidiomycota</taxon>
        <taxon>Agaricomycotina</taxon>
        <taxon>Agaricomycetes</taxon>
        <taxon>Agaricomycetidae</taxon>
        <taxon>Boletales</taxon>
        <taxon>Suillineae</taxon>
        <taxon>Suillaceae</taxon>
        <taxon>Suillus</taxon>
    </lineage>
</organism>
<reference evidence="1" key="1">
    <citation type="journal article" date="2020" name="New Phytol.">
        <title>Comparative genomics reveals dynamic genome evolution in host specialist ectomycorrhizal fungi.</title>
        <authorList>
            <person name="Lofgren L.A."/>
            <person name="Nguyen N.H."/>
            <person name="Vilgalys R."/>
            <person name="Ruytinx J."/>
            <person name="Liao H.L."/>
            <person name="Branco S."/>
            <person name="Kuo A."/>
            <person name="LaButti K."/>
            <person name="Lipzen A."/>
            <person name="Andreopoulos W."/>
            <person name="Pangilinan J."/>
            <person name="Riley R."/>
            <person name="Hundley H."/>
            <person name="Na H."/>
            <person name="Barry K."/>
            <person name="Grigoriev I.V."/>
            <person name="Stajich J.E."/>
            <person name="Kennedy P.G."/>
        </authorList>
    </citation>
    <scope>NUCLEOTIDE SEQUENCE</scope>
    <source>
        <strain evidence="1">S12</strain>
    </source>
</reference>
<dbReference type="EMBL" id="JABBWE010000048">
    <property type="protein sequence ID" value="KAG1790719.1"/>
    <property type="molecule type" value="Genomic_DNA"/>
</dbReference>
<comment type="caution">
    <text evidence="1">The sequence shown here is derived from an EMBL/GenBank/DDBJ whole genome shotgun (WGS) entry which is preliminary data.</text>
</comment>
<accession>A0A9P7AJE7</accession>
<keyword evidence="2" id="KW-1185">Reference proteome</keyword>
<sequence length="289" mass="32460">MSLDIIPITVDAETVLRIEQSGQPLVVYDCKLQVSAHLRRHGITGPDSAITTCTWDGCYKTLKKGSMARHILTHLRVKCRYDLFREHVKSPGPCHLAIADTVPGPGGLVISPMSWVADPNHIHAKSPDRAITSVRMCHSRRVIDENIMINEDLDWIDICELCRTLNVNDRTVNQKRRSHVWQAKVVEESSAERDADGNFWGYNSSRVYALMTASTVWVNIMSDVDWEGTDVGDSLMEAVRPVGLSDFPDLSKKSKERMKNKFGGGDEETLVNVISFENTAEFSLGLYRE</sequence>
<dbReference type="GeneID" id="64603431"/>
<gene>
    <name evidence="1" type="ORF">HD556DRAFT_1537692</name>
</gene>